<dbReference type="STRING" id="661399.AQJ67_24580"/>
<keyword evidence="2" id="KW-1185">Reference proteome</keyword>
<dbReference type="OrthoDB" id="4300643at2"/>
<reference evidence="1 2" key="1">
    <citation type="submission" date="2015-10" db="EMBL/GenBank/DDBJ databases">
        <title>Draft genome sequence of Streptomyces caeruleatus NRRL B-24802, type strain for the species Streptomyces caeruleatus.</title>
        <authorList>
            <person name="Ruckert C."/>
            <person name="Winkler A."/>
            <person name="Kalinowski J."/>
            <person name="Kampfer P."/>
            <person name="Glaeser S."/>
        </authorList>
    </citation>
    <scope>NUCLEOTIDE SEQUENCE [LARGE SCALE GENOMIC DNA]</scope>
    <source>
        <strain evidence="1 2">NRRL B-24802</strain>
    </source>
</reference>
<gene>
    <name evidence="1" type="ORF">AQJ67_24580</name>
</gene>
<evidence type="ECO:0000313" key="1">
    <source>
        <dbReference type="EMBL" id="KUO00046.1"/>
    </source>
</evidence>
<comment type="caution">
    <text evidence="1">The sequence shown here is derived from an EMBL/GenBank/DDBJ whole genome shotgun (WGS) entry which is preliminary data.</text>
</comment>
<accession>A0A101TX82</accession>
<dbReference type="AlphaFoldDB" id="A0A101TX82"/>
<dbReference type="Proteomes" id="UP000053429">
    <property type="component" value="Unassembled WGS sequence"/>
</dbReference>
<protein>
    <submittedName>
        <fullName evidence="1">Uncharacterized protein</fullName>
    </submittedName>
</protein>
<evidence type="ECO:0000313" key="2">
    <source>
        <dbReference type="Proteomes" id="UP000053429"/>
    </source>
</evidence>
<name>A0A101TX82_9ACTN</name>
<dbReference type="EMBL" id="LMWY01000029">
    <property type="protein sequence ID" value="KUO00046.1"/>
    <property type="molecule type" value="Genomic_DNA"/>
</dbReference>
<dbReference type="RefSeq" id="WP_062721245.1">
    <property type="nucleotide sequence ID" value="NZ_KQ948931.1"/>
</dbReference>
<proteinExistence type="predicted"/>
<organism evidence="1 2">
    <name type="scientific">Streptomyces caeruleatus</name>
    <dbReference type="NCBI Taxonomy" id="661399"/>
    <lineage>
        <taxon>Bacteria</taxon>
        <taxon>Bacillati</taxon>
        <taxon>Actinomycetota</taxon>
        <taxon>Actinomycetes</taxon>
        <taxon>Kitasatosporales</taxon>
        <taxon>Streptomycetaceae</taxon>
        <taxon>Streptomyces</taxon>
    </lineage>
</organism>
<sequence>MPDTPRLDCPPSGTGTPPAAELRQHLDDAFVAARLAARVDVAPGGALDLTLLTAGRMPFDRDPEQANAWLTENGIEASARFDDAMDLVIRLPTAEAVHQLTELTLDARIVTHAAAAALDGALAAHCLIFEVKVRGPGQLSLVLHDSEGAGTVPAFAALFGATGIDAELDLARARGIRRITDRLAWLLTGVTNSLVQAEGAPGCRHEPDRVELYLDPGQADLLTQRLEQASVP</sequence>